<name>A0A7C4A8A6_9BACT</name>
<sequence length="149" mass="16803">MRIILLVVSALLLITAAMSHAQSERDGKDWLSRNEGWKYTYITGLLDGVTTGGDFAFPTLSRGSVVLHKPDPACEEKARTTYDYNTSRYFFGLSLRDFVEGLDAFYKDPANQTIPVNKALRVWAMQRKNVPEAQTLLQDLRKEWSAAAN</sequence>
<keyword evidence="1" id="KW-0732">Signal</keyword>
<proteinExistence type="predicted"/>
<evidence type="ECO:0000313" key="2">
    <source>
        <dbReference type="EMBL" id="HGG91827.1"/>
    </source>
</evidence>
<comment type="caution">
    <text evidence="2">The sequence shown here is derived from an EMBL/GenBank/DDBJ whole genome shotgun (WGS) entry which is preliminary data.</text>
</comment>
<reference evidence="2" key="1">
    <citation type="journal article" date="2020" name="mSystems">
        <title>Genome- and Community-Level Interaction Insights into Carbon Utilization and Element Cycling Functions of Hydrothermarchaeota in Hydrothermal Sediment.</title>
        <authorList>
            <person name="Zhou Z."/>
            <person name="Liu Y."/>
            <person name="Xu W."/>
            <person name="Pan J."/>
            <person name="Luo Z.H."/>
            <person name="Li M."/>
        </authorList>
    </citation>
    <scope>NUCLEOTIDE SEQUENCE [LARGE SCALE GENOMIC DNA]</scope>
    <source>
        <strain evidence="2">SpSt-413</strain>
    </source>
</reference>
<dbReference type="EMBL" id="DSRP01000183">
    <property type="protein sequence ID" value="HGG91827.1"/>
    <property type="molecule type" value="Genomic_DNA"/>
</dbReference>
<organism evidence="2">
    <name type="scientific">Fundidesulfovibrio putealis</name>
    <dbReference type="NCBI Taxonomy" id="270496"/>
    <lineage>
        <taxon>Bacteria</taxon>
        <taxon>Pseudomonadati</taxon>
        <taxon>Thermodesulfobacteriota</taxon>
        <taxon>Desulfovibrionia</taxon>
        <taxon>Desulfovibrionales</taxon>
        <taxon>Desulfovibrionaceae</taxon>
        <taxon>Fundidesulfovibrio</taxon>
    </lineage>
</organism>
<protein>
    <submittedName>
        <fullName evidence="2">Uncharacterized protein</fullName>
    </submittedName>
</protein>
<accession>A0A7C4A8A6</accession>
<gene>
    <name evidence="2" type="ORF">ENR59_02605</name>
</gene>
<evidence type="ECO:0000256" key="1">
    <source>
        <dbReference type="SAM" id="SignalP"/>
    </source>
</evidence>
<dbReference type="AlphaFoldDB" id="A0A7C4A8A6"/>
<feature type="chain" id="PRO_5027869703" evidence="1">
    <location>
        <begin position="22"/>
        <end position="149"/>
    </location>
</feature>
<feature type="signal peptide" evidence="1">
    <location>
        <begin position="1"/>
        <end position="21"/>
    </location>
</feature>